<dbReference type="AlphaFoldDB" id="A0A8E2JQH8"/>
<feature type="domain" description="Heterokaryon incompatibility" evidence="1">
    <location>
        <begin position="5"/>
        <end position="123"/>
    </location>
</feature>
<accession>A0A8E2JQH8</accession>
<evidence type="ECO:0000313" key="3">
    <source>
        <dbReference type="Proteomes" id="UP000250140"/>
    </source>
</evidence>
<evidence type="ECO:0000313" key="2">
    <source>
        <dbReference type="EMBL" id="OCL05864.1"/>
    </source>
</evidence>
<organism evidence="2 3">
    <name type="scientific">Glonium stellatum</name>
    <dbReference type="NCBI Taxonomy" id="574774"/>
    <lineage>
        <taxon>Eukaryota</taxon>
        <taxon>Fungi</taxon>
        <taxon>Dikarya</taxon>
        <taxon>Ascomycota</taxon>
        <taxon>Pezizomycotina</taxon>
        <taxon>Dothideomycetes</taxon>
        <taxon>Pleosporomycetidae</taxon>
        <taxon>Gloniales</taxon>
        <taxon>Gloniaceae</taxon>
        <taxon>Glonium</taxon>
    </lineage>
</organism>
<dbReference type="Proteomes" id="UP000250140">
    <property type="component" value="Unassembled WGS sequence"/>
</dbReference>
<keyword evidence="3" id="KW-1185">Reference proteome</keyword>
<sequence>IPLECLPRTFREAVNITRAIGQRYIWIDSLCIIQDSIEDWEAEAAKMAEVYSKSLCTLVATSAHSNGGCISLRDSNEVTSATLVLSSQSGSLSRKVTIFPRLPIDNELVEKAPVSQRAWCLQEQELSTRSVQFTSHQFLWRCKTATTSEGAIRGAMENPAGRINLADFKACYEYVKRELFGSSNARGADLNSASIVSKTTQDLSHEYYTYWYKTMESYANRNITIEADRLPAISGLAQRQVIYWDDQFLAGIWAKDILPGLLWRQRTLFGEGGRLKRPKGFIAPSWSWICLSAPVVFEPSPFSWKGVGPEIHDRVWLNPLNPIFVDAEIVHAGKDSYGQVRSGRITLSGRLRAGKCPQKESSSPGEFLVDVQDPITKKFVGRVYFDTLADMESHRSITCLCMFEWIVRDLPRNGGGLALVPKSEDSACNEYTRVGFVDMLETTLFDEIDAAVFSII</sequence>
<evidence type="ECO:0000259" key="1">
    <source>
        <dbReference type="Pfam" id="PF06985"/>
    </source>
</evidence>
<proteinExistence type="predicted"/>
<dbReference type="OrthoDB" id="3791368at2759"/>
<dbReference type="PANTHER" id="PTHR33112:SF16">
    <property type="entry name" value="HETEROKARYON INCOMPATIBILITY DOMAIN-CONTAINING PROTEIN"/>
    <property type="match status" value="1"/>
</dbReference>
<protein>
    <submittedName>
        <fullName evidence="2">HET-domain-containing protein</fullName>
    </submittedName>
</protein>
<gene>
    <name evidence="2" type="ORF">AOQ84DRAFT_298105</name>
</gene>
<dbReference type="Pfam" id="PF06985">
    <property type="entry name" value="HET"/>
    <property type="match status" value="1"/>
</dbReference>
<feature type="non-terminal residue" evidence="2">
    <location>
        <position position="1"/>
    </location>
</feature>
<name>A0A8E2JQH8_9PEZI</name>
<dbReference type="EMBL" id="KV750190">
    <property type="protein sequence ID" value="OCL05864.1"/>
    <property type="molecule type" value="Genomic_DNA"/>
</dbReference>
<dbReference type="InterPro" id="IPR010730">
    <property type="entry name" value="HET"/>
</dbReference>
<dbReference type="PANTHER" id="PTHR33112">
    <property type="entry name" value="DOMAIN PROTEIN, PUTATIVE-RELATED"/>
    <property type="match status" value="1"/>
</dbReference>
<reference evidence="2 3" key="1">
    <citation type="journal article" date="2016" name="Nat. Commun.">
        <title>Ectomycorrhizal ecology is imprinted in the genome of the dominant symbiotic fungus Cenococcum geophilum.</title>
        <authorList>
            <consortium name="DOE Joint Genome Institute"/>
            <person name="Peter M."/>
            <person name="Kohler A."/>
            <person name="Ohm R.A."/>
            <person name="Kuo A."/>
            <person name="Krutzmann J."/>
            <person name="Morin E."/>
            <person name="Arend M."/>
            <person name="Barry K.W."/>
            <person name="Binder M."/>
            <person name="Choi C."/>
            <person name="Clum A."/>
            <person name="Copeland A."/>
            <person name="Grisel N."/>
            <person name="Haridas S."/>
            <person name="Kipfer T."/>
            <person name="LaButti K."/>
            <person name="Lindquist E."/>
            <person name="Lipzen A."/>
            <person name="Maire R."/>
            <person name="Meier B."/>
            <person name="Mihaltcheva S."/>
            <person name="Molinier V."/>
            <person name="Murat C."/>
            <person name="Poggeler S."/>
            <person name="Quandt C.A."/>
            <person name="Sperisen C."/>
            <person name="Tritt A."/>
            <person name="Tisserant E."/>
            <person name="Crous P.W."/>
            <person name="Henrissat B."/>
            <person name="Nehls U."/>
            <person name="Egli S."/>
            <person name="Spatafora J.W."/>
            <person name="Grigoriev I.V."/>
            <person name="Martin F.M."/>
        </authorList>
    </citation>
    <scope>NUCLEOTIDE SEQUENCE [LARGE SCALE GENOMIC DNA]</scope>
    <source>
        <strain evidence="2 3">CBS 207.34</strain>
    </source>
</reference>